<accession>A0A1T4JNI8</accession>
<reference evidence="3" key="1">
    <citation type="submission" date="2017-02" db="EMBL/GenBank/DDBJ databases">
        <authorList>
            <person name="Varghese N."/>
            <person name="Submissions S."/>
        </authorList>
    </citation>
    <scope>NUCLEOTIDE SEQUENCE [LARGE SCALE GENOMIC DNA]</scope>
    <source>
        <strain evidence="3">ATCC 27094</strain>
    </source>
</reference>
<dbReference type="Proteomes" id="UP000190092">
    <property type="component" value="Unassembled WGS sequence"/>
</dbReference>
<proteinExistence type="predicted"/>
<dbReference type="STRING" id="225324.SAMN02745126_00253"/>
<name>A0A1T4JNI8_9HYPH</name>
<sequence length="93" mass="10318">MIDDDIRKLVERDHRADLGALEADVWRREGLLRTRRNTTRRIAVWQGVMMAVAVAGSASAGFAVARQADPHQARLLVPGEQFAPSTLLFGAHR</sequence>
<keyword evidence="1" id="KW-0472">Membrane</keyword>
<dbReference type="AlphaFoldDB" id="A0A1T4JNI8"/>
<protein>
    <submittedName>
        <fullName evidence="2">Uncharacterized protein</fullName>
    </submittedName>
</protein>
<keyword evidence="3" id="KW-1185">Reference proteome</keyword>
<dbReference type="EMBL" id="FUWJ01000001">
    <property type="protein sequence ID" value="SJZ31776.1"/>
    <property type="molecule type" value="Genomic_DNA"/>
</dbReference>
<evidence type="ECO:0000313" key="3">
    <source>
        <dbReference type="Proteomes" id="UP000190092"/>
    </source>
</evidence>
<feature type="transmembrane region" description="Helical" evidence="1">
    <location>
        <begin position="42"/>
        <end position="65"/>
    </location>
</feature>
<dbReference type="RefSeq" id="WP_085932015.1">
    <property type="nucleotide sequence ID" value="NZ_FUWJ01000001.1"/>
</dbReference>
<keyword evidence="1" id="KW-1133">Transmembrane helix</keyword>
<keyword evidence="1" id="KW-0812">Transmembrane</keyword>
<evidence type="ECO:0000256" key="1">
    <source>
        <dbReference type="SAM" id="Phobius"/>
    </source>
</evidence>
<evidence type="ECO:0000313" key="2">
    <source>
        <dbReference type="EMBL" id="SJZ31776.1"/>
    </source>
</evidence>
<gene>
    <name evidence="2" type="ORF">SAMN02745126_00253</name>
</gene>
<organism evidence="2 3">
    <name type="scientific">Enhydrobacter aerosaccus</name>
    <dbReference type="NCBI Taxonomy" id="225324"/>
    <lineage>
        <taxon>Bacteria</taxon>
        <taxon>Pseudomonadati</taxon>
        <taxon>Pseudomonadota</taxon>
        <taxon>Alphaproteobacteria</taxon>
        <taxon>Hyphomicrobiales</taxon>
        <taxon>Enhydrobacter</taxon>
    </lineage>
</organism>